<evidence type="ECO:0000256" key="2">
    <source>
        <dbReference type="SAM" id="SignalP"/>
    </source>
</evidence>
<comment type="caution">
    <text evidence="3">The sequence shown here is derived from an EMBL/GenBank/DDBJ whole genome shotgun (WGS) entry which is preliminary data.</text>
</comment>
<feature type="compositionally biased region" description="Low complexity" evidence="1">
    <location>
        <begin position="949"/>
        <end position="966"/>
    </location>
</feature>
<protein>
    <submittedName>
        <fullName evidence="3">Uncharacterized protein</fullName>
    </submittedName>
</protein>
<evidence type="ECO:0000313" key="4">
    <source>
        <dbReference type="Proteomes" id="UP000612233"/>
    </source>
</evidence>
<feature type="chain" id="PRO_5037022183" evidence="2">
    <location>
        <begin position="31"/>
        <end position="998"/>
    </location>
</feature>
<dbReference type="Gene3D" id="2.60.120.260">
    <property type="entry name" value="Galactose-binding domain-like"/>
    <property type="match status" value="1"/>
</dbReference>
<accession>A0A927GL61</accession>
<feature type="signal peptide" evidence="2">
    <location>
        <begin position="1"/>
        <end position="30"/>
    </location>
</feature>
<proteinExistence type="predicted"/>
<dbReference type="AlphaFoldDB" id="A0A927GL61"/>
<sequence>MKTKRVPFSYGWRPVLAFLLLLLASWPSMAQDPLFSNPSFEGVAPPAIGSYAFGWNSCTYSYEPYPYIFPNDTRVYNNRKGTRIAPSHGAAYVGMYAGGEYSASCYHRLKVSLLAGRTYTFLMDVAYGSKFRNDYDYDESPNIQGPVTLRINSSSSDCYRITNPTVLWSKSIPPSRTGWQTETVTITPTTNVGYLQFQVTGTTSNPYTEGAVLIDNVRTVSLGGTVLLDKNGRNQPPGKQFNLLWQPILAAGELDSLGQTQRRGTVTLASGGGMILPPALQVTDARGFYFLQEATPAGQDTAYYGFHVRNTVAANGAKDDLLRDLYQDNKDYGSQQAGLLTGLTFPLNINSLRELPLPKELRLASRPAPQAVLAPYEQFTGGSLTDFQGGGLAFTPSGSWRISNGQATTGTYTSSDYSELISPAFRLDTTLVNRGDALMGFAIYFDEQYRFESRYDKGLVQLQYQSPNGSWSPWILLSQRTGQSPGTGQRTTYLSLRDPALWHKQVRLKFSLSCDFSIQFGGWTIDNVTVRQIVTTPQIRTAFATTEPGVPGTGVRPRIRPGERLTPPINGFERWVVPALERLQQNACRLDVTFVVNGAYLSPNAFYQDLPQLVNNNLDQLAQLLQGARQTSCKRVRFVVAGGQQSVRPAGTPYSYDVVGAPPASNAHLNLGQTDLLQLKDAVLSKLAYTAWQNTVQPQNGAVILQDYLQRRYGAEPEPGVKRVVVVLNNSDDFDDALFNVPTSRPRVTPQALQAQLQASGVTLVVNNPPQLNRPYSLGVPGPLRATATLNYQDRDPKYMLLDLAAAGACTPQDETCDPTLVLQKADGTAQAAGKAFRLLWQPILSVGGLDSLARPQLRDTVTTFRGGRVPLPATLQVTDSKGFYFYQEASPATGQDTLYYGLYVRNTPLANGAKDDTLRHLYQCRRTFGSQAGLLGGSLAPLAFGNPPAAAAPRAASARTARPAAVLTSRPPTAPRRPAAPRLGPPPARPAWRPRAR</sequence>
<dbReference type="RefSeq" id="WP_191007128.1">
    <property type="nucleotide sequence ID" value="NZ_JACXAD010000034.1"/>
</dbReference>
<evidence type="ECO:0000313" key="3">
    <source>
        <dbReference type="EMBL" id="MBD2770318.1"/>
    </source>
</evidence>
<dbReference type="EMBL" id="JACXAD010000034">
    <property type="protein sequence ID" value="MBD2770318.1"/>
    <property type="molecule type" value="Genomic_DNA"/>
</dbReference>
<evidence type="ECO:0000256" key="1">
    <source>
        <dbReference type="SAM" id="MobiDB-lite"/>
    </source>
</evidence>
<dbReference type="Proteomes" id="UP000612233">
    <property type="component" value="Unassembled WGS sequence"/>
</dbReference>
<feature type="region of interest" description="Disordered" evidence="1">
    <location>
        <begin position="949"/>
        <end position="998"/>
    </location>
</feature>
<gene>
    <name evidence="3" type="ORF">IC235_20720</name>
</gene>
<reference evidence="3" key="1">
    <citation type="submission" date="2020-09" db="EMBL/GenBank/DDBJ databases">
        <authorList>
            <person name="Kim M.K."/>
        </authorList>
    </citation>
    <scope>NUCLEOTIDE SEQUENCE</scope>
    <source>
        <strain evidence="3">BT664</strain>
    </source>
</reference>
<keyword evidence="4" id="KW-1185">Reference proteome</keyword>
<name>A0A927GL61_9BACT</name>
<organism evidence="3 4">
    <name type="scientific">Hymenobacter montanus</name>
    <dbReference type="NCBI Taxonomy" id="2771359"/>
    <lineage>
        <taxon>Bacteria</taxon>
        <taxon>Pseudomonadati</taxon>
        <taxon>Bacteroidota</taxon>
        <taxon>Cytophagia</taxon>
        <taxon>Cytophagales</taxon>
        <taxon>Hymenobacteraceae</taxon>
        <taxon>Hymenobacter</taxon>
    </lineage>
</organism>
<keyword evidence="2" id="KW-0732">Signal</keyword>